<proteinExistence type="predicted"/>
<organism evidence="2 3">
    <name type="scientific">Nocardia sputorum</name>
    <dbReference type="NCBI Taxonomy" id="2984338"/>
    <lineage>
        <taxon>Bacteria</taxon>
        <taxon>Bacillati</taxon>
        <taxon>Actinomycetota</taxon>
        <taxon>Actinomycetes</taxon>
        <taxon>Mycobacteriales</taxon>
        <taxon>Nocardiaceae</taxon>
        <taxon>Nocardia</taxon>
    </lineage>
</organism>
<dbReference type="EMBL" id="AP026978">
    <property type="protein sequence ID" value="BDU00463.1"/>
    <property type="molecule type" value="Genomic_DNA"/>
</dbReference>
<evidence type="ECO:0000256" key="1">
    <source>
        <dbReference type="SAM" id="MobiDB-lite"/>
    </source>
</evidence>
<keyword evidence="3" id="KW-1185">Reference proteome</keyword>
<sequence>MRDTQGYSEATEEPRIASIPLSHLSIEVGHFYPNDITSDIERVGAEFRRIVPLVAAFVESAKVQYGPNARVSTCYLIDDYFQPDTDPSAILAKLLAAAEESGLVIDYLARESGCWRAARFVDGVAFGEPIPVAELVAARIVAEPAPPSTGRRPPTAESGWLCNGRRSSEDERGQAMRQRSYQPPEEFGRREHSIFLDVELWSKHVVDGVTVTRWSCPFLAAVWHLLRLGMLRYHGEAVVDPQPWHREDRTPRRWHDIPPVVQLNPAAAPFAAYKTLSMLPKRYIGIEHAVRLVLDHLDLDDDVLEQIIGRGAEEVPPVPVPRQVSERLSHLLLDGT</sequence>
<accession>A0ABN6U5C8</accession>
<evidence type="ECO:0000313" key="2">
    <source>
        <dbReference type="EMBL" id="BDU00463.1"/>
    </source>
</evidence>
<name>A0ABN6U5C8_9NOCA</name>
<dbReference type="InterPro" id="IPR049747">
    <property type="entry name" value="SCO2522-like"/>
</dbReference>
<dbReference type="Proteomes" id="UP001317870">
    <property type="component" value="Chromosome"/>
</dbReference>
<reference evidence="2 3" key="1">
    <citation type="submission" date="2022-11" db="EMBL/GenBank/DDBJ databases">
        <title>Genome Sequencing of Nocardia sp. ON39_IFM12276 and assembly.</title>
        <authorList>
            <person name="Shimojima M."/>
            <person name="Toyokawa M."/>
            <person name="Uesaka K."/>
        </authorList>
    </citation>
    <scope>NUCLEOTIDE SEQUENCE [LARGE SCALE GENOMIC DNA]</scope>
    <source>
        <strain evidence="2 3">IFM 12276</strain>
    </source>
</reference>
<protein>
    <submittedName>
        <fullName evidence="2">Uncharacterized protein</fullName>
    </submittedName>
</protein>
<dbReference type="RefSeq" id="WP_281873308.1">
    <property type="nucleotide sequence ID" value="NZ_AP026978.1"/>
</dbReference>
<gene>
    <name evidence="2" type="ORF">IFM12276_34910</name>
</gene>
<evidence type="ECO:0000313" key="3">
    <source>
        <dbReference type="Proteomes" id="UP001317870"/>
    </source>
</evidence>
<feature type="region of interest" description="Disordered" evidence="1">
    <location>
        <begin position="144"/>
        <end position="185"/>
    </location>
</feature>
<dbReference type="NCBIfam" id="NF040566">
    <property type="entry name" value="SCO2522_fam"/>
    <property type="match status" value="1"/>
</dbReference>